<gene>
    <name evidence="1" type="ORF">AVEN_67598_1</name>
</gene>
<dbReference type="Proteomes" id="UP000499080">
    <property type="component" value="Unassembled WGS sequence"/>
</dbReference>
<comment type="caution">
    <text evidence="1">The sequence shown here is derived from an EMBL/GenBank/DDBJ whole genome shotgun (WGS) entry which is preliminary data.</text>
</comment>
<name>A0A4Y2HNZ7_ARAVE</name>
<organism evidence="1 2">
    <name type="scientific">Araneus ventricosus</name>
    <name type="common">Orbweaver spider</name>
    <name type="synonym">Epeira ventricosa</name>
    <dbReference type="NCBI Taxonomy" id="182803"/>
    <lineage>
        <taxon>Eukaryota</taxon>
        <taxon>Metazoa</taxon>
        <taxon>Ecdysozoa</taxon>
        <taxon>Arthropoda</taxon>
        <taxon>Chelicerata</taxon>
        <taxon>Arachnida</taxon>
        <taxon>Araneae</taxon>
        <taxon>Araneomorphae</taxon>
        <taxon>Entelegynae</taxon>
        <taxon>Araneoidea</taxon>
        <taxon>Araneidae</taxon>
        <taxon>Araneus</taxon>
    </lineage>
</organism>
<evidence type="ECO:0000313" key="2">
    <source>
        <dbReference type="Proteomes" id="UP000499080"/>
    </source>
</evidence>
<accession>A0A4Y2HNZ7</accession>
<keyword evidence="2" id="KW-1185">Reference proteome</keyword>
<evidence type="ECO:0000313" key="1">
    <source>
        <dbReference type="EMBL" id="GBM67096.1"/>
    </source>
</evidence>
<proteinExistence type="predicted"/>
<sequence>MAVRNVRISLLTFHPLSLSVIDFSPAARSFLFRVARPDKLREKGGLRIRIVPAVIVVSDGGGGEFSLSLKEELGCSRILSSLYSNGPRNQRVKD</sequence>
<dbReference type="AlphaFoldDB" id="A0A4Y2HNZ7"/>
<dbReference type="EMBL" id="BGPR01002061">
    <property type="protein sequence ID" value="GBM67096.1"/>
    <property type="molecule type" value="Genomic_DNA"/>
</dbReference>
<protein>
    <submittedName>
        <fullName evidence="1">Uncharacterized protein</fullName>
    </submittedName>
</protein>
<reference evidence="1 2" key="1">
    <citation type="journal article" date="2019" name="Sci. Rep.">
        <title>Orb-weaving spider Araneus ventricosus genome elucidates the spidroin gene catalogue.</title>
        <authorList>
            <person name="Kono N."/>
            <person name="Nakamura H."/>
            <person name="Ohtoshi R."/>
            <person name="Moran D.A.P."/>
            <person name="Shinohara A."/>
            <person name="Yoshida Y."/>
            <person name="Fujiwara M."/>
            <person name="Mori M."/>
            <person name="Tomita M."/>
            <person name="Arakawa K."/>
        </authorList>
    </citation>
    <scope>NUCLEOTIDE SEQUENCE [LARGE SCALE GENOMIC DNA]</scope>
</reference>